<dbReference type="OrthoDB" id="9970095at2759"/>
<dbReference type="GeneID" id="8300259"/>
<dbReference type="InterPro" id="IPR023389">
    <property type="entry name" value="DOPA-like_sf"/>
</dbReference>
<dbReference type="KEGG" id="ctp:CTRG_03304"/>
<dbReference type="Proteomes" id="UP000002037">
    <property type="component" value="Unassembled WGS sequence"/>
</dbReference>
<organism evidence="1 2">
    <name type="scientific">Candida tropicalis (strain ATCC MYA-3404 / T1)</name>
    <name type="common">Yeast</name>
    <dbReference type="NCBI Taxonomy" id="294747"/>
    <lineage>
        <taxon>Eukaryota</taxon>
        <taxon>Fungi</taxon>
        <taxon>Dikarya</taxon>
        <taxon>Ascomycota</taxon>
        <taxon>Saccharomycotina</taxon>
        <taxon>Pichiomycetes</taxon>
        <taxon>Debaryomycetaceae</taxon>
        <taxon>Candida/Lodderomyces clade</taxon>
        <taxon>Candida</taxon>
    </lineage>
</organism>
<sequence>MEYVTNLPKDDPSVATTSIHGLKYTHPVKYYDFHVYYYAHKPETVKEAKDLLNKLIANFPEDSANGSIIVKQLPDDKVIGPHSSQFWEADVLRPEVFIKVLSWFQLNHGKLSVLIHPQTGDDYKDHSDYALWLGTPVPIFTSVFGEPNAGIPEFGVRGGKRISPDDFDNHKTILE</sequence>
<dbReference type="PANTHER" id="PTHR36423">
    <property type="entry name" value="AFR070WP"/>
    <property type="match status" value="1"/>
</dbReference>
<dbReference type="PANTHER" id="PTHR36423:SF2">
    <property type="entry name" value="AFR070WP"/>
    <property type="match status" value="1"/>
</dbReference>
<dbReference type="VEuPathDB" id="FungiDB:CTRG_03304"/>
<dbReference type="Pfam" id="PF08883">
    <property type="entry name" value="DOPA_dioxygen"/>
    <property type="match status" value="1"/>
</dbReference>
<reference evidence="1 2" key="1">
    <citation type="journal article" date="2009" name="Nature">
        <title>Evolution of pathogenicity and sexual reproduction in eight Candida genomes.</title>
        <authorList>
            <person name="Butler G."/>
            <person name="Rasmussen M.D."/>
            <person name="Lin M.F."/>
            <person name="Santos M.A."/>
            <person name="Sakthikumar S."/>
            <person name="Munro C.A."/>
            <person name="Rheinbay E."/>
            <person name="Grabherr M."/>
            <person name="Forche A."/>
            <person name="Reedy J.L."/>
            <person name="Agrafioti I."/>
            <person name="Arnaud M.B."/>
            <person name="Bates S."/>
            <person name="Brown A.J."/>
            <person name="Brunke S."/>
            <person name="Costanzo M.C."/>
            <person name="Fitzpatrick D.A."/>
            <person name="de Groot P.W."/>
            <person name="Harris D."/>
            <person name="Hoyer L.L."/>
            <person name="Hube B."/>
            <person name="Klis F.M."/>
            <person name="Kodira C."/>
            <person name="Lennard N."/>
            <person name="Logue M.E."/>
            <person name="Martin R."/>
            <person name="Neiman A.M."/>
            <person name="Nikolaou E."/>
            <person name="Quail M.A."/>
            <person name="Quinn J."/>
            <person name="Santos M.C."/>
            <person name="Schmitzberger F.F."/>
            <person name="Sherlock G."/>
            <person name="Shah P."/>
            <person name="Silverstein K.A."/>
            <person name="Skrzypek M.S."/>
            <person name="Soll D."/>
            <person name="Staggs R."/>
            <person name="Stansfield I."/>
            <person name="Stumpf M.P."/>
            <person name="Sudbery P.E."/>
            <person name="Srikantha T."/>
            <person name="Zeng Q."/>
            <person name="Berman J."/>
            <person name="Berriman M."/>
            <person name="Heitman J."/>
            <person name="Gow N.A."/>
            <person name="Lorenz M.C."/>
            <person name="Birren B.W."/>
            <person name="Kellis M."/>
            <person name="Cuomo C.A."/>
        </authorList>
    </citation>
    <scope>NUCLEOTIDE SEQUENCE [LARGE SCALE GENOMIC DNA]</scope>
    <source>
        <strain evidence="2">ATCC MYA-3404 / T1</strain>
    </source>
</reference>
<evidence type="ECO:0008006" key="3">
    <source>
        <dbReference type="Google" id="ProtNLM"/>
    </source>
</evidence>
<dbReference type="AlphaFoldDB" id="C5MB62"/>
<keyword evidence="2" id="KW-1185">Reference proteome</keyword>
<name>C5MB62_CANTT</name>
<gene>
    <name evidence="1" type="ORF">CTRG_03304</name>
</gene>
<dbReference type="HOGENOM" id="CLU_090062_3_0_1"/>
<dbReference type="eggNOG" id="ENOG502S1VD">
    <property type="taxonomic scope" value="Eukaryota"/>
</dbReference>
<dbReference type="SUPFAM" id="SSF143410">
    <property type="entry name" value="DOPA-like"/>
    <property type="match status" value="1"/>
</dbReference>
<accession>C5MB62</accession>
<dbReference type="RefSeq" id="XP_002549007.1">
    <property type="nucleotide sequence ID" value="XM_002548961.1"/>
</dbReference>
<dbReference type="EMBL" id="GG692398">
    <property type="protein sequence ID" value="EER32879.1"/>
    <property type="molecule type" value="Genomic_DNA"/>
</dbReference>
<dbReference type="InterPro" id="IPR014980">
    <property type="entry name" value="DOPA_dioxygen"/>
</dbReference>
<evidence type="ECO:0000313" key="2">
    <source>
        <dbReference type="Proteomes" id="UP000002037"/>
    </source>
</evidence>
<evidence type="ECO:0000313" key="1">
    <source>
        <dbReference type="EMBL" id="EER32879.1"/>
    </source>
</evidence>
<dbReference type="Gene3D" id="3.30.70.1240">
    <property type="entry name" value="DOPA-like domains"/>
    <property type="match status" value="1"/>
</dbReference>
<proteinExistence type="predicted"/>
<protein>
    <recommendedName>
        <fullName evidence="3">DOPA 4,5-dioxygenase</fullName>
    </recommendedName>
</protein>